<reference evidence="1 2" key="1">
    <citation type="submission" date="2019-03" db="EMBL/GenBank/DDBJ databases">
        <title>Genomic Encyclopedia of Archaeal and Bacterial Type Strains, Phase II (KMG-II): from individual species to whole genera.</title>
        <authorList>
            <person name="Goeker M."/>
        </authorList>
    </citation>
    <scope>NUCLEOTIDE SEQUENCE [LARGE SCALE GENOMIC DNA]</scope>
    <source>
        <strain evidence="1 2">DSM 28213</strain>
    </source>
</reference>
<dbReference type="EMBL" id="SOAG01000033">
    <property type="protein sequence ID" value="TDS52087.1"/>
    <property type="molecule type" value="Genomic_DNA"/>
</dbReference>
<dbReference type="AlphaFoldDB" id="A0A4R7EML9"/>
<dbReference type="GO" id="GO:0000160">
    <property type="term" value="P:phosphorelay signal transduction system"/>
    <property type="evidence" value="ECO:0007669"/>
    <property type="project" value="InterPro"/>
</dbReference>
<dbReference type="RefSeq" id="WP_133713590.1">
    <property type="nucleotide sequence ID" value="NZ_SOAG01000033.1"/>
</dbReference>
<accession>A0A4R7EML9</accession>
<dbReference type="OrthoDB" id="7478530at2"/>
<dbReference type="Proteomes" id="UP000295215">
    <property type="component" value="Unassembled WGS sequence"/>
</dbReference>
<evidence type="ECO:0008006" key="3">
    <source>
        <dbReference type="Google" id="ProtNLM"/>
    </source>
</evidence>
<comment type="caution">
    <text evidence="1">The sequence shown here is derived from an EMBL/GenBank/DDBJ whole genome shotgun (WGS) entry which is preliminary data.</text>
</comment>
<dbReference type="Gene3D" id="1.20.120.160">
    <property type="entry name" value="HPT domain"/>
    <property type="match status" value="1"/>
</dbReference>
<proteinExistence type="predicted"/>
<sequence length="114" mass="13322">MALYYNLGPLYENCKENPEAIKEKLLVFIEGAPQSLLKMKMGITEKKYNRVKKQLHFIMPFLELLGMDSALEEAHDIKAWILREGKKKEVKEIFKSFKLHVKNAVKELKKDLSL</sequence>
<dbReference type="SUPFAM" id="SSF47226">
    <property type="entry name" value="Histidine-containing phosphotransfer domain, HPT domain"/>
    <property type="match status" value="1"/>
</dbReference>
<dbReference type="InterPro" id="IPR036641">
    <property type="entry name" value="HPT_dom_sf"/>
</dbReference>
<organism evidence="1 2">
    <name type="scientific">Myroides indicus</name>
    <dbReference type="NCBI Taxonomy" id="1323422"/>
    <lineage>
        <taxon>Bacteria</taxon>
        <taxon>Pseudomonadati</taxon>
        <taxon>Bacteroidota</taxon>
        <taxon>Flavobacteriia</taxon>
        <taxon>Flavobacteriales</taxon>
        <taxon>Flavobacteriaceae</taxon>
        <taxon>Myroides</taxon>
    </lineage>
</organism>
<gene>
    <name evidence="1" type="ORF">C8P70_13321</name>
</gene>
<keyword evidence="2" id="KW-1185">Reference proteome</keyword>
<protein>
    <recommendedName>
        <fullName evidence="3">HPt domain-containing protein</fullName>
    </recommendedName>
</protein>
<evidence type="ECO:0000313" key="2">
    <source>
        <dbReference type="Proteomes" id="UP000295215"/>
    </source>
</evidence>
<evidence type="ECO:0000313" key="1">
    <source>
        <dbReference type="EMBL" id="TDS52087.1"/>
    </source>
</evidence>
<name>A0A4R7EML9_9FLAO</name>